<dbReference type="InterPro" id="IPR036208">
    <property type="entry name" value="VHL_sf"/>
</dbReference>
<name>A0AAW1PIJ2_9CHLO</name>
<dbReference type="Gene3D" id="2.60.40.780">
    <property type="entry name" value="von Hippel-Lindau disease tumour suppressor, beta domain"/>
    <property type="match status" value="1"/>
</dbReference>
<evidence type="ECO:0000313" key="3">
    <source>
        <dbReference type="Proteomes" id="UP001465755"/>
    </source>
</evidence>
<dbReference type="Pfam" id="PF01847">
    <property type="entry name" value="VHL"/>
    <property type="match status" value="1"/>
</dbReference>
<dbReference type="Proteomes" id="UP001465755">
    <property type="component" value="Unassembled WGS sequence"/>
</dbReference>
<proteinExistence type="predicted"/>
<organism evidence="2 3">
    <name type="scientific">Symbiochloris irregularis</name>
    <dbReference type="NCBI Taxonomy" id="706552"/>
    <lineage>
        <taxon>Eukaryota</taxon>
        <taxon>Viridiplantae</taxon>
        <taxon>Chlorophyta</taxon>
        <taxon>core chlorophytes</taxon>
        <taxon>Trebouxiophyceae</taxon>
        <taxon>Trebouxiales</taxon>
        <taxon>Trebouxiaceae</taxon>
        <taxon>Symbiochloris</taxon>
    </lineage>
</organism>
<keyword evidence="3" id="KW-1185">Reference proteome</keyword>
<evidence type="ECO:0000313" key="2">
    <source>
        <dbReference type="EMBL" id="KAK9808028.1"/>
    </source>
</evidence>
<dbReference type="EMBL" id="JALJOQ010000028">
    <property type="protein sequence ID" value="KAK9808028.1"/>
    <property type="molecule type" value="Genomic_DNA"/>
</dbReference>
<sequence>MRCFPCFGADTTDEYGHEGIKKALTPTKSQSDLDDDLAERGLRSVHWRQQKPMTFHNLTTRKVQVIWLDYSGNEVLYEELGSDGHYAVDTFLSHPWIIRDCKTGRRLSMIVHAGPEKERLNAPSQLVVVGDNAPASFVSII</sequence>
<reference evidence="2 3" key="1">
    <citation type="journal article" date="2024" name="Nat. Commun.">
        <title>Phylogenomics reveals the evolutionary origins of lichenization in chlorophyte algae.</title>
        <authorList>
            <person name="Puginier C."/>
            <person name="Libourel C."/>
            <person name="Otte J."/>
            <person name="Skaloud P."/>
            <person name="Haon M."/>
            <person name="Grisel S."/>
            <person name="Petersen M."/>
            <person name="Berrin J.G."/>
            <person name="Delaux P.M."/>
            <person name="Dal Grande F."/>
            <person name="Keller J."/>
        </authorList>
    </citation>
    <scope>NUCLEOTIDE SEQUENCE [LARGE SCALE GENOMIC DNA]</scope>
    <source>
        <strain evidence="2 3">SAG 2036</strain>
    </source>
</reference>
<feature type="domain" description="von Hippel-Lindau disease tumour suppressor beta" evidence="1">
    <location>
        <begin position="42"/>
        <end position="107"/>
    </location>
</feature>
<comment type="caution">
    <text evidence="2">The sequence shown here is derived from an EMBL/GenBank/DDBJ whole genome shotgun (WGS) entry which is preliminary data.</text>
</comment>
<protein>
    <recommendedName>
        <fullName evidence="1">von Hippel-Lindau disease tumour suppressor beta domain-containing protein</fullName>
    </recommendedName>
</protein>
<dbReference type="InterPro" id="IPR037140">
    <property type="entry name" value="VHL_beta_dom_sf"/>
</dbReference>
<dbReference type="SUPFAM" id="SSF49468">
    <property type="entry name" value="VHL"/>
    <property type="match status" value="1"/>
</dbReference>
<accession>A0AAW1PIJ2</accession>
<gene>
    <name evidence="2" type="ORF">WJX73_006183</name>
</gene>
<dbReference type="InterPro" id="IPR024053">
    <property type="entry name" value="VHL_beta_dom"/>
</dbReference>
<dbReference type="AlphaFoldDB" id="A0AAW1PIJ2"/>
<evidence type="ECO:0000259" key="1">
    <source>
        <dbReference type="Pfam" id="PF01847"/>
    </source>
</evidence>